<comment type="caution">
    <text evidence="3">The sequence shown here is derived from an EMBL/GenBank/DDBJ whole genome shotgun (WGS) entry which is preliminary data.</text>
</comment>
<feature type="signal peptide" evidence="2">
    <location>
        <begin position="1"/>
        <end position="19"/>
    </location>
</feature>
<accession>A0AAD8UEJ3</accession>
<evidence type="ECO:0000256" key="1">
    <source>
        <dbReference type="SAM" id="MobiDB-lite"/>
    </source>
</evidence>
<dbReference type="GeneID" id="85393293"/>
<feature type="region of interest" description="Disordered" evidence="1">
    <location>
        <begin position="56"/>
        <end position="79"/>
    </location>
</feature>
<evidence type="ECO:0000256" key="2">
    <source>
        <dbReference type="SAM" id="SignalP"/>
    </source>
</evidence>
<evidence type="ECO:0000313" key="3">
    <source>
        <dbReference type="EMBL" id="KAK1711961.1"/>
    </source>
</evidence>
<sequence>MILIIFWPVLVVFTPHLLGTLPSLVPKPKYRKVVAKSGAERTFTVTVLYTSIREPSTSSQTTIFEDSTEQQDGSSTQESGKVLLRTTTIV</sequence>
<dbReference type="RefSeq" id="XP_060359285.1">
    <property type="nucleotide sequence ID" value="XM_060509394.1"/>
</dbReference>
<feature type="chain" id="PRO_5042046101" description="Secreted protein" evidence="2">
    <location>
        <begin position="20"/>
        <end position="90"/>
    </location>
</feature>
<dbReference type="EMBL" id="JAHMHS010000152">
    <property type="protein sequence ID" value="KAK1711961.1"/>
    <property type="molecule type" value="Genomic_DNA"/>
</dbReference>
<protein>
    <recommendedName>
        <fullName evidence="5">Secreted protein</fullName>
    </recommendedName>
</protein>
<evidence type="ECO:0008006" key="5">
    <source>
        <dbReference type="Google" id="ProtNLM"/>
    </source>
</evidence>
<keyword evidence="2" id="KW-0732">Signal</keyword>
<keyword evidence="4" id="KW-1185">Reference proteome</keyword>
<dbReference type="AlphaFoldDB" id="A0AAD8UEJ3"/>
<organism evidence="3 4">
    <name type="scientific">Glomerella acutata</name>
    <name type="common">Colletotrichum acutatum</name>
    <dbReference type="NCBI Taxonomy" id="27357"/>
    <lineage>
        <taxon>Eukaryota</taxon>
        <taxon>Fungi</taxon>
        <taxon>Dikarya</taxon>
        <taxon>Ascomycota</taxon>
        <taxon>Pezizomycotina</taxon>
        <taxon>Sordariomycetes</taxon>
        <taxon>Hypocreomycetidae</taxon>
        <taxon>Glomerellales</taxon>
        <taxon>Glomerellaceae</taxon>
        <taxon>Colletotrichum</taxon>
        <taxon>Colletotrichum acutatum species complex</taxon>
    </lineage>
</organism>
<name>A0AAD8UEJ3_GLOAC</name>
<gene>
    <name evidence="3" type="ORF">BDZ83DRAFT_638934</name>
</gene>
<proteinExistence type="predicted"/>
<dbReference type="Proteomes" id="UP001244207">
    <property type="component" value="Unassembled WGS sequence"/>
</dbReference>
<reference evidence="3" key="1">
    <citation type="submission" date="2021-12" db="EMBL/GenBank/DDBJ databases">
        <title>Comparative genomics, transcriptomics and evolutionary studies reveal genomic signatures of adaptation to plant cell wall in hemibiotrophic fungi.</title>
        <authorList>
            <consortium name="DOE Joint Genome Institute"/>
            <person name="Baroncelli R."/>
            <person name="Diaz J.F."/>
            <person name="Benocci T."/>
            <person name="Peng M."/>
            <person name="Battaglia E."/>
            <person name="Haridas S."/>
            <person name="Andreopoulos W."/>
            <person name="Labutti K."/>
            <person name="Pangilinan J."/>
            <person name="Floch G.L."/>
            <person name="Makela M.R."/>
            <person name="Henrissat B."/>
            <person name="Grigoriev I.V."/>
            <person name="Crouch J.A."/>
            <person name="De Vries R.P."/>
            <person name="Sukno S.A."/>
            <person name="Thon M.R."/>
        </authorList>
    </citation>
    <scope>NUCLEOTIDE SEQUENCE</scope>
    <source>
        <strain evidence="3">CBS 112980</strain>
    </source>
</reference>
<evidence type="ECO:0000313" key="4">
    <source>
        <dbReference type="Proteomes" id="UP001244207"/>
    </source>
</evidence>